<dbReference type="EMBL" id="SDRB02005397">
    <property type="protein sequence ID" value="THG14359.1"/>
    <property type="molecule type" value="Genomic_DNA"/>
</dbReference>
<dbReference type="PANTHER" id="PTHR31639">
    <property type="entry name" value="F-BOX PROTEIN-LIKE"/>
    <property type="match status" value="1"/>
</dbReference>
<dbReference type="Proteomes" id="UP000306102">
    <property type="component" value="Unassembled WGS sequence"/>
</dbReference>
<dbReference type="AlphaFoldDB" id="A0A4S4EDF5"/>
<proteinExistence type="predicted"/>
<sequence>MEDQLSALPNEIIIAILTMKEAARTSVLSLKWKNLWKFFTGSLNFDASKTKASMRQEIETMSLETERTNPFGVLSFNTLTSLCSKLVDLTEDVLAHFLSNCPLIEELSLMHSRSLVNLKIDGPQKLKYLELRCALSAGDTCTGPGFSAVAYEDQSIPFRTSLIDASPCLCKFVVKAYYYHGYQNPDPDLTILRSYDPFKYNRSGSCKNLLIGKIKKLTEMLVAAGVYG</sequence>
<evidence type="ECO:0000313" key="3">
    <source>
        <dbReference type="Proteomes" id="UP000306102"/>
    </source>
</evidence>
<evidence type="ECO:0000313" key="2">
    <source>
        <dbReference type="EMBL" id="THG14359.1"/>
    </source>
</evidence>
<evidence type="ECO:0000259" key="1">
    <source>
        <dbReference type="Pfam" id="PF23622"/>
    </source>
</evidence>
<feature type="domain" description="At1g61320/AtMIF1 LRR" evidence="1">
    <location>
        <begin position="42"/>
        <end position="132"/>
    </location>
</feature>
<keyword evidence="3" id="KW-1185">Reference proteome</keyword>
<dbReference type="PANTHER" id="PTHR31639:SF100">
    <property type="entry name" value="OS07G0160500 PROTEIN"/>
    <property type="match status" value="1"/>
</dbReference>
<reference evidence="2 3" key="1">
    <citation type="journal article" date="2018" name="Proc. Natl. Acad. Sci. U.S.A.">
        <title>Draft genome sequence of Camellia sinensis var. sinensis provides insights into the evolution of the tea genome and tea quality.</title>
        <authorList>
            <person name="Wei C."/>
            <person name="Yang H."/>
            <person name="Wang S."/>
            <person name="Zhao J."/>
            <person name="Liu C."/>
            <person name="Gao L."/>
            <person name="Xia E."/>
            <person name="Lu Y."/>
            <person name="Tai Y."/>
            <person name="She G."/>
            <person name="Sun J."/>
            <person name="Cao H."/>
            <person name="Tong W."/>
            <person name="Gao Q."/>
            <person name="Li Y."/>
            <person name="Deng W."/>
            <person name="Jiang X."/>
            <person name="Wang W."/>
            <person name="Chen Q."/>
            <person name="Zhang S."/>
            <person name="Li H."/>
            <person name="Wu J."/>
            <person name="Wang P."/>
            <person name="Li P."/>
            <person name="Shi C."/>
            <person name="Zheng F."/>
            <person name="Jian J."/>
            <person name="Huang B."/>
            <person name="Shan D."/>
            <person name="Shi M."/>
            <person name="Fang C."/>
            <person name="Yue Y."/>
            <person name="Li F."/>
            <person name="Li D."/>
            <person name="Wei S."/>
            <person name="Han B."/>
            <person name="Jiang C."/>
            <person name="Yin Y."/>
            <person name="Xia T."/>
            <person name="Zhang Z."/>
            <person name="Bennetzen J.L."/>
            <person name="Zhao S."/>
            <person name="Wan X."/>
        </authorList>
    </citation>
    <scope>NUCLEOTIDE SEQUENCE [LARGE SCALE GENOMIC DNA]</scope>
    <source>
        <strain evidence="3">cv. Shuchazao</strain>
        <tissue evidence="2">Leaf</tissue>
    </source>
</reference>
<dbReference type="InterPro" id="IPR055357">
    <property type="entry name" value="LRR_At1g61320_AtMIF1"/>
</dbReference>
<protein>
    <recommendedName>
        <fullName evidence="1">At1g61320/AtMIF1 LRR domain-containing protein</fullName>
    </recommendedName>
</protein>
<comment type="caution">
    <text evidence="2">The sequence shown here is derived from an EMBL/GenBank/DDBJ whole genome shotgun (WGS) entry which is preliminary data.</text>
</comment>
<dbReference type="Pfam" id="PF23622">
    <property type="entry name" value="LRR_At1g61320_AtMIF1"/>
    <property type="match status" value="1"/>
</dbReference>
<name>A0A4S4EDF5_CAMSN</name>
<accession>A0A4S4EDF5</accession>
<gene>
    <name evidence="2" type="ORF">TEA_018913</name>
</gene>
<organism evidence="2 3">
    <name type="scientific">Camellia sinensis var. sinensis</name>
    <name type="common">China tea</name>
    <dbReference type="NCBI Taxonomy" id="542762"/>
    <lineage>
        <taxon>Eukaryota</taxon>
        <taxon>Viridiplantae</taxon>
        <taxon>Streptophyta</taxon>
        <taxon>Embryophyta</taxon>
        <taxon>Tracheophyta</taxon>
        <taxon>Spermatophyta</taxon>
        <taxon>Magnoliopsida</taxon>
        <taxon>eudicotyledons</taxon>
        <taxon>Gunneridae</taxon>
        <taxon>Pentapetalae</taxon>
        <taxon>asterids</taxon>
        <taxon>Ericales</taxon>
        <taxon>Theaceae</taxon>
        <taxon>Camellia</taxon>
    </lineage>
</organism>